<name>A0A1A8XP43_9RHOO</name>
<feature type="transmembrane region" description="Helical" evidence="1">
    <location>
        <begin position="60"/>
        <end position="80"/>
    </location>
</feature>
<protein>
    <recommendedName>
        <fullName evidence="4">Transmembrane protein</fullName>
    </recommendedName>
</protein>
<keyword evidence="1" id="KW-1133">Transmembrane helix</keyword>
<dbReference type="InterPro" id="IPR047798">
    <property type="entry name" value="BPSS1780-like"/>
</dbReference>
<evidence type="ECO:0008006" key="4">
    <source>
        <dbReference type="Google" id="ProtNLM"/>
    </source>
</evidence>
<dbReference type="Proteomes" id="UP000199600">
    <property type="component" value="Unassembled WGS sequence"/>
</dbReference>
<evidence type="ECO:0000313" key="3">
    <source>
        <dbReference type="Proteomes" id="UP000199600"/>
    </source>
</evidence>
<feature type="transmembrane region" description="Helical" evidence="1">
    <location>
        <begin position="165"/>
        <end position="182"/>
    </location>
</feature>
<dbReference type="NCBIfam" id="NF041043">
    <property type="entry name" value="BPSS1780_fam"/>
    <property type="match status" value="1"/>
</dbReference>
<feature type="transmembrane region" description="Helical" evidence="1">
    <location>
        <begin position="194"/>
        <end position="214"/>
    </location>
</feature>
<dbReference type="AlphaFoldDB" id="A0A1A8XP43"/>
<keyword evidence="1" id="KW-0472">Membrane</keyword>
<feature type="transmembrane region" description="Helical" evidence="1">
    <location>
        <begin position="31"/>
        <end position="53"/>
    </location>
</feature>
<keyword evidence="1" id="KW-0812">Transmembrane</keyword>
<keyword evidence="3" id="KW-1185">Reference proteome</keyword>
<dbReference type="RefSeq" id="WP_186410425.1">
    <property type="nucleotide sequence ID" value="NZ_FLQY01000090.1"/>
</dbReference>
<proteinExistence type="predicted"/>
<reference evidence="2 3" key="1">
    <citation type="submission" date="2016-06" db="EMBL/GenBank/DDBJ databases">
        <authorList>
            <person name="Kjaerup R.B."/>
            <person name="Dalgaard T.S."/>
            <person name="Juul-Madsen H.R."/>
        </authorList>
    </citation>
    <scope>NUCLEOTIDE SEQUENCE [LARGE SCALE GENOMIC DNA]</scope>
    <source>
        <strain evidence="2">2</strain>
    </source>
</reference>
<sequence length="245" mass="26223">METFPIQAPAFNGNSRAVPASNAFEWLKQGWALFIVNPGLWIALTIVLLVILLGLNIVPMIGTLAANLLMPVLSAGMLLACQKVSNGEELEIADLFAGFKQNTGDMIMLGVLYMVAMLIIVVVVIVLGGGSMAGGVLMGRPAGVGLAFGGMLLAMLLWLVLSVPLFMAIWFAPALVFFNRMAPVDALKASFNACLKNFLSLLVYGLIVMVLMFFAALPAFLGFLVLIPVLFGSVYVSYRDIFVAN</sequence>
<accession>A0A1A8XP43</accession>
<gene>
    <name evidence="2" type="ORF">PROAA_180018</name>
</gene>
<evidence type="ECO:0000256" key="1">
    <source>
        <dbReference type="SAM" id="Phobius"/>
    </source>
</evidence>
<organism evidence="2 3">
    <name type="scientific">Candidatus Propionivibrio aalborgensis</name>
    <dbReference type="NCBI Taxonomy" id="1860101"/>
    <lineage>
        <taxon>Bacteria</taxon>
        <taxon>Pseudomonadati</taxon>
        <taxon>Pseudomonadota</taxon>
        <taxon>Betaproteobacteria</taxon>
        <taxon>Rhodocyclales</taxon>
        <taxon>Rhodocyclaceae</taxon>
        <taxon>Propionivibrio</taxon>
    </lineage>
</organism>
<feature type="transmembrane region" description="Helical" evidence="1">
    <location>
        <begin position="220"/>
        <end position="238"/>
    </location>
</feature>
<dbReference type="EMBL" id="FLQY01000090">
    <property type="protein sequence ID" value="SBT06207.1"/>
    <property type="molecule type" value="Genomic_DNA"/>
</dbReference>
<feature type="transmembrane region" description="Helical" evidence="1">
    <location>
        <begin position="106"/>
        <end position="129"/>
    </location>
</feature>
<evidence type="ECO:0000313" key="2">
    <source>
        <dbReference type="EMBL" id="SBT06207.1"/>
    </source>
</evidence>